<organism evidence="5 6">
    <name type="scientific">Metarhizium humberi</name>
    <dbReference type="NCBI Taxonomy" id="2596975"/>
    <lineage>
        <taxon>Eukaryota</taxon>
        <taxon>Fungi</taxon>
        <taxon>Dikarya</taxon>
        <taxon>Ascomycota</taxon>
        <taxon>Pezizomycotina</taxon>
        <taxon>Sordariomycetes</taxon>
        <taxon>Hypocreomycetidae</taxon>
        <taxon>Hypocreales</taxon>
        <taxon>Clavicipitaceae</taxon>
        <taxon>Metarhizium</taxon>
    </lineage>
</organism>
<feature type="transmembrane region" description="Helical" evidence="1">
    <location>
        <begin position="950"/>
        <end position="971"/>
    </location>
</feature>
<feature type="transmembrane region" description="Helical" evidence="1">
    <location>
        <begin position="1029"/>
        <end position="1052"/>
    </location>
</feature>
<feature type="domain" description="Calcium channel YVC1-like C-terminal transmembrane" evidence="4">
    <location>
        <begin position="758"/>
        <end position="1056"/>
    </location>
</feature>
<feature type="transmembrane region" description="Helical" evidence="1">
    <location>
        <begin position="781"/>
        <end position="799"/>
    </location>
</feature>
<evidence type="ECO:0000259" key="3">
    <source>
        <dbReference type="Pfam" id="PF23190"/>
    </source>
</evidence>
<feature type="transmembrane region" description="Helical" evidence="1">
    <location>
        <begin position="842"/>
        <end position="860"/>
    </location>
</feature>
<evidence type="ECO:0000313" key="5">
    <source>
        <dbReference type="EMBL" id="KAH0592200.1"/>
    </source>
</evidence>
<comment type="caution">
    <text evidence="5">The sequence shown here is derived from an EMBL/GenBank/DDBJ whole genome shotgun (WGS) entry which is preliminary data.</text>
</comment>
<feature type="transmembrane region" description="Helical" evidence="1">
    <location>
        <begin position="881"/>
        <end position="901"/>
    </location>
</feature>
<feature type="transmembrane region" description="Helical" evidence="1">
    <location>
        <begin position="751"/>
        <end position="769"/>
    </location>
</feature>
<dbReference type="InterPro" id="IPR011009">
    <property type="entry name" value="Kinase-like_dom_sf"/>
</dbReference>
<dbReference type="PANTHER" id="PTHR35859">
    <property type="entry name" value="NONSELECTIVE CATION CHANNEL PROTEIN"/>
    <property type="match status" value="1"/>
</dbReference>
<dbReference type="Pfam" id="PF23190">
    <property type="entry name" value="LHD_TRPY1"/>
    <property type="match status" value="1"/>
</dbReference>
<dbReference type="AlphaFoldDB" id="A0A9P8M1G3"/>
<dbReference type="Pfam" id="PF01636">
    <property type="entry name" value="APH"/>
    <property type="match status" value="1"/>
</dbReference>
<keyword evidence="6" id="KW-1185">Reference proteome</keyword>
<dbReference type="InterPro" id="IPR002575">
    <property type="entry name" value="Aminoglycoside_PTrfase"/>
</dbReference>
<keyword evidence="1" id="KW-1133">Transmembrane helix</keyword>
<dbReference type="CDD" id="cd05120">
    <property type="entry name" value="APH_ChoK_like"/>
    <property type="match status" value="1"/>
</dbReference>
<dbReference type="Proteomes" id="UP000764110">
    <property type="component" value="Unassembled WGS sequence"/>
</dbReference>
<evidence type="ECO:0000259" key="4">
    <source>
        <dbReference type="Pfam" id="PF23317"/>
    </source>
</evidence>
<dbReference type="PANTHER" id="PTHR35859:SF1">
    <property type="entry name" value="NONSELECTIVE CATION CHANNEL PROTEIN"/>
    <property type="match status" value="1"/>
</dbReference>
<dbReference type="Gene3D" id="3.90.1200.10">
    <property type="match status" value="1"/>
</dbReference>
<reference evidence="5 6" key="1">
    <citation type="submission" date="2020-07" db="EMBL/GenBank/DDBJ databases">
        <title>Metarhizium humberi genome.</title>
        <authorList>
            <person name="Lysoe E."/>
        </authorList>
    </citation>
    <scope>NUCLEOTIDE SEQUENCE [LARGE SCALE GENOMIC DNA]</scope>
    <source>
        <strain evidence="5 6">ESALQ1638</strain>
    </source>
</reference>
<evidence type="ECO:0000259" key="2">
    <source>
        <dbReference type="Pfam" id="PF01636"/>
    </source>
</evidence>
<evidence type="ECO:0000313" key="6">
    <source>
        <dbReference type="Proteomes" id="UP000764110"/>
    </source>
</evidence>
<sequence length="1161" mass="132450">MCWSSCEAEAVHHIISSPFPTTPEILSLEKTLVLTEAYYRNNMAESIDEDVAAISKLTYEDAVDRNMPALYFWIGPRVLQHTTSNGDVLALKLGDAPFLKRSEADMMHYAATHGILAPKVRGCYDVVTMAPKRPLARVLVAERVPGKSLDTVWDKLSKSERESIKKQLREQFTLMRSCTQPYIGRVDKQSTYNVYDRLEPNYIGPFEDEESFDAWCLGRVRRSDFTFWRMRRFLEKSRAKSKAAGTANRFVLTHGDLSPRNILVENGRLTGIVDWGRSGFFPEYAEYAFAMKLGHGIEKWWIPVLKELLVPCVSRLCEHERKWRLLSSCYIVDIIKSFKLQGRNMVFQDRECWCNPRYRPSVLVHGNYWFRSRPTAQSIASDDQCATHVTEPGQTLEFGLVKSWSTVRIHPSIGYKVHVASRPTRLAHLAFGIRQNEQDDDENAGQQIATTCEHSRQTKRTHRTIHDVEASSYMASPTATCGMRLSTRAPLKYLPSGHPSRHLNIEDWMSDERAAEEPEVDLLEPEECEPESVYVTLHRVRRLVLASIDDPYTLDHFRQPSLNALIVRPLVDRLYETQNISIVYCLLANRVFFLKSQSGLATQSVNRARAILCELVATRVIRRFHEDNPGNEGLLLLAQILVEGFDPFDGAPYEVEREGRYLQWPIQRRGGHERKLTALELAILSESKAFISSAACQRLVEAVHMGKVVYTPLSFMDILPDHYKHRPIQLYDPRESRILNHRRLIVPRIRALIEMVQFMVLVLLYVMTMTNQQAASSQWELAFAVYTAGWVLQEFASVIEHGWELHSQSLWSFLDVTFVAIYAAYVLGRAYDVLAGRLPNGYGLHILCVAAPVLLTRIAFNVMPHNIVFISLHAMMRDFTLLTFLAVWCFLGFLLALLWLYDAGQTDQTSTAAPPPAWPTVGKWLLWIWFGLDGTGIAESVRFNIVLGPALMIAFAFLGNTLFLTILVAILTNTFSHIVANEAAEIRFRRTVLTFEGVKSDSLFAYPPPFNMLAVLAVLPLKFLVSPRVFHTINVAVIRVLNGPLLVAISIFERRRLWAAENKRHGRRRSPGLFLFGWRFTGFSPHGDIQGVFTAPLPDDVSARIHMLDPVDDVPVLEDDVMSTLSGDVPRSRLRRPKLWAGRREYPRARPRRRSPLRFQV</sequence>
<dbReference type="EMBL" id="JACEFI010000035">
    <property type="protein sequence ID" value="KAH0592200.1"/>
    <property type="molecule type" value="Genomic_DNA"/>
</dbReference>
<feature type="domain" description="Aminoglycoside phosphotransferase" evidence="2">
    <location>
        <begin position="100"/>
        <end position="291"/>
    </location>
</feature>
<evidence type="ECO:0008006" key="7">
    <source>
        <dbReference type="Google" id="ProtNLM"/>
    </source>
</evidence>
<keyword evidence="1" id="KW-0812">Transmembrane</keyword>
<dbReference type="InterPro" id="IPR056336">
    <property type="entry name" value="YVC1_C"/>
</dbReference>
<name>A0A9P8M1G3_9HYPO</name>
<gene>
    <name evidence="5" type="ORF">MHUMG1_10056</name>
</gene>
<accession>A0A9P8M1G3</accession>
<feature type="domain" description="YVC1 N-terminal linker helical" evidence="3">
    <location>
        <begin position="538"/>
        <end position="714"/>
    </location>
</feature>
<dbReference type="Pfam" id="PF23317">
    <property type="entry name" value="YVC1_C"/>
    <property type="match status" value="1"/>
</dbReference>
<feature type="transmembrane region" description="Helical" evidence="1">
    <location>
        <begin position="811"/>
        <end position="830"/>
    </location>
</feature>
<dbReference type="InterPro" id="IPR056337">
    <property type="entry name" value="LHD_YVC1"/>
</dbReference>
<protein>
    <recommendedName>
        <fullName evidence="7">Non-specific serine/threonine protein kinase</fullName>
    </recommendedName>
</protein>
<evidence type="ECO:0000256" key="1">
    <source>
        <dbReference type="SAM" id="Phobius"/>
    </source>
</evidence>
<keyword evidence="1" id="KW-0472">Membrane</keyword>
<proteinExistence type="predicted"/>
<dbReference type="InterPro" id="IPR052971">
    <property type="entry name" value="TRP_calcium_channel"/>
</dbReference>
<dbReference type="SUPFAM" id="SSF56112">
    <property type="entry name" value="Protein kinase-like (PK-like)"/>
    <property type="match status" value="1"/>
</dbReference>